<comment type="caution">
    <text evidence="2">The sequence shown here is derived from an EMBL/GenBank/DDBJ whole genome shotgun (WGS) entry which is preliminary data.</text>
</comment>
<dbReference type="EMBL" id="CADEPI010000598">
    <property type="protein sequence ID" value="CAB3387624.1"/>
    <property type="molecule type" value="Genomic_DNA"/>
</dbReference>
<protein>
    <submittedName>
        <fullName evidence="2">Uncharacterized protein</fullName>
    </submittedName>
</protein>
<reference evidence="2 3" key="1">
    <citation type="submission" date="2020-04" db="EMBL/GenBank/DDBJ databases">
        <authorList>
            <person name="Alioto T."/>
            <person name="Alioto T."/>
            <person name="Gomez Garrido J."/>
        </authorList>
    </citation>
    <scope>NUCLEOTIDE SEQUENCE [LARGE SCALE GENOMIC DNA]</scope>
</reference>
<gene>
    <name evidence="2" type="ORF">CLODIP_2_CD07788</name>
</gene>
<name>A0A8S1DUM7_9INSE</name>
<evidence type="ECO:0000313" key="2">
    <source>
        <dbReference type="EMBL" id="CAB3387624.1"/>
    </source>
</evidence>
<sequence length="344" mass="38465">MLKRMEDHASDNTDVPRTRTFYLQQTVYKVQDMDKMKEGISVYRTLLDSDFVQSNPELIPIVGQYVNDARVQGKFEVSPWHAAGANIKFANEKGAGEIDMTVEKFIEIAEKFNKEEDEQGKSKQKYLDNEKKYLGQFHPYKVHRGRPSSCPSEGQAASSSPHDGAAQASTQIAPAEEPEVVAGFSADKEQRKVHRGRHLLLLIPPVAMQGAARLMMELSKRPLKLCLLKSLKLMQGLLLGKSHEASSSPHIGALQAATQIAPAEEPEVVAGFSADKEQRKDTEEGLLLVPPEAMQRAAHLMMELSKQPLKLRLLKSLKLWQGLLLGKSKKMTQRKASFWSLKRP</sequence>
<dbReference type="AlphaFoldDB" id="A0A8S1DUM7"/>
<dbReference type="Proteomes" id="UP000494165">
    <property type="component" value="Unassembled WGS sequence"/>
</dbReference>
<feature type="compositionally biased region" description="Polar residues" evidence="1">
    <location>
        <begin position="149"/>
        <end position="172"/>
    </location>
</feature>
<evidence type="ECO:0000313" key="3">
    <source>
        <dbReference type="Proteomes" id="UP000494165"/>
    </source>
</evidence>
<evidence type="ECO:0000256" key="1">
    <source>
        <dbReference type="SAM" id="MobiDB-lite"/>
    </source>
</evidence>
<organism evidence="2 3">
    <name type="scientific">Cloeon dipterum</name>
    <dbReference type="NCBI Taxonomy" id="197152"/>
    <lineage>
        <taxon>Eukaryota</taxon>
        <taxon>Metazoa</taxon>
        <taxon>Ecdysozoa</taxon>
        <taxon>Arthropoda</taxon>
        <taxon>Hexapoda</taxon>
        <taxon>Insecta</taxon>
        <taxon>Pterygota</taxon>
        <taxon>Palaeoptera</taxon>
        <taxon>Ephemeroptera</taxon>
        <taxon>Pisciforma</taxon>
        <taxon>Baetidae</taxon>
        <taxon>Cloeon</taxon>
    </lineage>
</organism>
<accession>A0A8S1DUM7</accession>
<keyword evidence="3" id="KW-1185">Reference proteome</keyword>
<proteinExistence type="predicted"/>
<feature type="region of interest" description="Disordered" evidence="1">
    <location>
        <begin position="144"/>
        <end position="177"/>
    </location>
</feature>